<accession>A0A7D9F1D9</accession>
<evidence type="ECO:0000256" key="4">
    <source>
        <dbReference type="ARBA" id="ARBA00022741"/>
    </source>
</evidence>
<comment type="catalytic activity">
    <reaction evidence="7">
        <text>L-threonyl-[protein] + ATP = O-phospho-L-threonyl-[protein] + ADP + H(+)</text>
        <dbReference type="Rhea" id="RHEA:46608"/>
        <dbReference type="Rhea" id="RHEA-COMP:11060"/>
        <dbReference type="Rhea" id="RHEA-COMP:11605"/>
        <dbReference type="ChEBI" id="CHEBI:15378"/>
        <dbReference type="ChEBI" id="CHEBI:30013"/>
        <dbReference type="ChEBI" id="CHEBI:30616"/>
        <dbReference type="ChEBI" id="CHEBI:61977"/>
        <dbReference type="ChEBI" id="CHEBI:456216"/>
        <dbReference type="EC" id="2.7.11.1"/>
    </reaction>
</comment>
<dbReference type="InterPro" id="IPR050236">
    <property type="entry name" value="Ser_Thr_kinase_AGC"/>
</dbReference>
<name>A0A7D9F1D9_PARCT</name>
<dbReference type="OrthoDB" id="63267at2759"/>
<sequence length="122" mass="13712">MAKLANNHEKIIGSSVVPNNVCGTQAKDLEKMDLGGTMNPKAKPNDFDFLKVIGKGSFGKVFLAKHKQEDKVYAVKVLTKAAIRKRNEDVKIFENRKTISETSYKLFVNSFAYVMEERLKTA</sequence>
<evidence type="ECO:0000313" key="11">
    <source>
        <dbReference type="Proteomes" id="UP001152795"/>
    </source>
</evidence>
<reference evidence="10" key="1">
    <citation type="submission" date="2020-04" db="EMBL/GenBank/DDBJ databases">
        <authorList>
            <person name="Alioto T."/>
            <person name="Alioto T."/>
            <person name="Gomez Garrido J."/>
        </authorList>
    </citation>
    <scope>NUCLEOTIDE SEQUENCE</scope>
    <source>
        <strain evidence="10">A484AB</strain>
    </source>
</reference>
<evidence type="ECO:0000256" key="8">
    <source>
        <dbReference type="ARBA" id="ARBA00048679"/>
    </source>
</evidence>
<dbReference type="InterPro" id="IPR017441">
    <property type="entry name" value="Protein_kinase_ATP_BS"/>
</dbReference>
<keyword evidence="5 10" id="KW-0418">Kinase</keyword>
<evidence type="ECO:0000259" key="9">
    <source>
        <dbReference type="PROSITE" id="PS50011"/>
    </source>
</evidence>
<dbReference type="InterPro" id="IPR000719">
    <property type="entry name" value="Prot_kinase_dom"/>
</dbReference>
<gene>
    <name evidence="10" type="ORF">PACLA_8A060550</name>
</gene>
<dbReference type="EC" id="2.7.11.1" evidence="1"/>
<evidence type="ECO:0000256" key="1">
    <source>
        <dbReference type="ARBA" id="ARBA00012513"/>
    </source>
</evidence>
<proteinExistence type="predicted"/>
<dbReference type="SUPFAM" id="SSF56112">
    <property type="entry name" value="Protein kinase-like (PK-like)"/>
    <property type="match status" value="1"/>
</dbReference>
<feature type="domain" description="Protein kinase" evidence="9">
    <location>
        <begin position="47"/>
        <end position="122"/>
    </location>
</feature>
<evidence type="ECO:0000313" key="10">
    <source>
        <dbReference type="EMBL" id="CAB4020663.1"/>
    </source>
</evidence>
<dbReference type="GO" id="GO:0004674">
    <property type="term" value="F:protein serine/threonine kinase activity"/>
    <property type="evidence" value="ECO:0007669"/>
    <property type="project" value="UniProtKB-KW"/>
</dbReference>
<keyword evidence="4" id="KW-0547">Nucleotide-binding</keyword>
<dbReference type="EMBL" id="CACRXK020011064">
    <property type="protein sequence ID" value="CAB4020663.1"/>
    <property type="molecule type" value="Genomic_DNA"/>
</dbReference>
<dbReference type="Pfam" id="PF00069">
    <property type="entry name" value="Pkinase"/>
    <property type="match status" value="1"/>
</dbReference>
<dbReference type="Proteomes" id="UP001152795">
    <property type="component" value="Unassembled WGS sequence"/>
</dbReference>
<keyword evidence="2" id="KW-0723">Serine/threonine-protein kinase</keyword>
<keyword evidence="11" id="KW-1185">Reference proteome</keyword>
<keyword evidence="3" id="KW-0808">Transferase</keyword>
<comment type="caution">
    <text evidence="10">The sequence shown here is derived from an EMBL/GenBank/DDBJ whole genome shotgun (WGS) entry which is preliminary data.</text>
</comment>
<organism evidence="10 11">
    <name type="scientific">Paramuricea clavata</name>
    <name type="common">Red gorgonian</name>
    <name type="synonym">Violescent sea-whip</name>
    <dbReference type="NCBI Taxonomy" id="317549"/>
    <lineage>
        <taxon>Eukaryota</taxon>
        <taxon>Metazoa</taxon>
        <taxon>Cnidaria</taxon>
        <taxon>Anthozoa</taxon>
        <taxon>Octocorallia</taxon>
        <taxon>Malacalcyonacea</taxon>
        <taxon>Plexauridae</taxon>
        <taxon>Paramuricea</taxon>
    </lineage>
</organism>
<dbReference type="PANTHER" id="PTHR24356">
    <property type="entry name" value="SERINE/THREONINE-PROTEIN KINASE"/>
    <property type="match status" value="1"/>
</dbReference>
<keyword evidence="6" id="KW-0067">ATP-binding</keyword>
<dbReference type="GO" id="GO:0005524">
    <property type="term" value="F:ATP binding"/>
    <property type="evidence" value="ECO:0007669"/>
    <property type="project" value="UniProtKB-UniRule"/>
</dbReference>
<evidence type="ECO:0000256" key="6">
    <source>
        <dbReference type="ARBA" id="ARBA00022840"/>
    </source>
</evidence>
<evidence type="ECO:0000256" key="7">
    <source>
        <dbReference type="ARBA" id="ARBA00047899"/>
    </source>
</evidence>
<dbReference type="GO" id="GO:0035556">
    <property type="term" value="P:intracellular signal transduction"/>
    <property type="evidence" value="ECO:0007669"/>
    <property type="project" value="TreeGrafter"/>
</dbReference>
<evidence type="ECO:0000256" key="5">
    <source>
        <dbReference type="ARBA" id="ARBA00022777"/>
    </source>
</evidence>
<dbReference type="AlphaFoldDB" id="A0A7D9F1D9"/>
<dbReference type="Gene3D" id="3.30.200.20">
    <property type="entry name" value="Phosphorylase Kinase, domain 1"/>
    <property type="match status" value="1"/>
</dbReference>
<dbReference type="InterPro" id="IPR011009">
    <property type="entry name" value="Kinase-like_dom_sf"/>
</dbReference>
<dbReference type="PROSITE" id="PS50011">
    <property type="entry name" value="PROTEIN_KINASE_DOM"/>
    <property type="match status" value="1"/>
</dbReference>
<dbReference type="PANTHER" id="PTHR24356:SF435">
    <property type="entry name" value="SERINE_THREONINE-PROTEIN KINASE SGK-1"/>
    <property type="match status" value="1"/>
</dbReference>
<protein>
    <recommendedName>
        <fullName evidence="1">non-specific serine/threonine protein kinase</fullName>
        <ecNumber evidence="1">2.7.11.1</ecNumber>
    </recommendedName>
</protein>
<comment type="catalytic activity">
    <reaction evidence="8">
        <text>L-seryl-[protein] + ATP = O-phospho-L-seryl-[protein] + ADP + H(+)</text>
        <dbReference type="Rhea" id="RHEA:17989"/>
        <dbReference type="Rhea" id="RHEA-COMP:9863"/>
        <dbReference type="Rhea" id="RHEA-COMP:11604"/>
        <dbReference type="ChEBI" id="CHEBI:15378"/>
        <dbReference type="ChEBI" id="CHEBI:29999"/>
        <dbReference type="ChEBI" id="CHEBI:30616"/>
        <dbReference type="ChEBI" id="CHEBI:83421"/>
        <dbReference type="ChEBI" id="CHEBI:456216"/>
        <dbReference type="EC" id="2.7.11.1"/>
    </reaction>
</comment>
<evidence type="ECO:0000256" key="3">
    <source>
        <dbReference type="ARBA" id="ARBA00022679"/>
    </source>
</evidence>
<evidence type="ECO:0000256" key="2">
    <source>
        <dbReference type="ARBA" id="ARBA00022527"/>
    </source>
</evidence>
<dbReference type="PROSITE" id="PS00107">
    <property type="entry name" value="PROTEIN_KINASE_ATP"/>
    <property type="match status" value="1"/>
</dbReference>